<sequence length="425" mass="46269">MSVATAPSIVIKVPVHAGKPRAAPPVAARLQARSFPARHGASPEAVARKELIVAARKARVSANAAAHNARVSDVHDVTALVESQVKQYRRSSIDRRLESASALRARHLLERAEKASASSARAAAAESRVHARRASVAAKQERKLESASEARRRRLDAVAFRAADAAARVKSKARERRLSFSERAAELDVRLRRASRRRDDITNRVALKASFFSLRAARAAMRAEAKAKARSEETASRLARRVADAALLRDLDVRLRQCKAALVNERASHVVERRRLSDSVAPMLGAARLNAQLARAAARREGVVAAVAQRARAFVRRAVVTCAAREVRAERSSAQKRASLEARVDAAARRKARFLERRVLNDTTRDFAKGSRRVSAPGSVGGATEELARRFAEKNARADVSTLPPRPTTSRGVQTDVPQTARVSA</sequence>
<feature type="compositionally biased region" description="Polar residues" evidence="1">
    <location>
        <begin position="408"/>
        <end position="425"/>
    </location>
</feature>
<protein>
    <submittedName>
        <fullName evidence="2">Uncharacterized protein</fullName>
    </submittedName>
</protein>
<feature type="compositionally biased region" description="Basic and acidic residues" evidence="1">
    <location>
        <begin position="386"/>
        <end position="397"/>
    </location>
</feature>
<evidence type="ECO:0000313" key="2">
    <source>
        <dbReference type="EMBL" id="CAD8438454.1"/>
    </source>
</evidence>
<proteinExistence type="predicted"/>
<reference evidence="2" key="1">
    <citation type="submission" date="2021-01" db="EMBL/GenBank/DDBJ databases">
        <authorList>
            <person name="Corre E."/>
            <person name="Pelletier E."/>
            <person name="Niang G."/>
            <person name="Scheremetjew M."/>
            <person name="Finn R."/>
            <person name="Kale V."/>
            <person name="Holt S."/>
            <person name="Cochrane G."/>
            <person name="Meng A."/>
            <person name="Brown T."/>
            <person name="Cohen L."/>
        </authorList>
    </citation>
    <scope>NUCLEOTIDE SEQUENCE</scope>
    <source>
        <strain evidence="2">CCAC1681</strain>
    </source>
</reference>
<dbReference type="AlphaFoldDB" id="A0A7S0CZH5"/>
<organism evidence="2">
    <name type="scientific">Micromonas pusilla</name>
    <name type="common">Picoplanktonic green alga</name>
    <name type="synonym">Chromulina pusilla</name>
    <dbReference type="NCBI Taxonomy" id="38833"/>
    <lineage>
        <taxon>Eukaryota</taxon>
        <taxon>Viridiplantae</taxon>
        <taxon>Chlorophyta</taxon>
        <taxon>Mamiellophyceae</taxon>
        <taxon>Mamiellales</taxon>
        <taxon>Mamiellaceae</taxon>
        <taxon>Micromonas</taxon>
    </lineage>
</organism>
<accession>A0A7S0CZH5</accession>
<dbReference type="EMBL" id="HBEN01006404">
    <property type="protein sequence ID" value="CAD8438454.1"/>
    <property type="molecule type" value="Transcribed_RNA"/>
</dbReference>
<feature type="region of interest" description="Disordered" evidence="1">
    <location>
        <begin position="370"/>
        <end position="425"/>
    </location>
</feature>
<evidence type="ECO:0000256" key="1">
    <source>
        <dbReference type="SAM" id="MobiDB-lite"/>
    </source>
</evidence>
<name>A0A7S0CZH5_MICPS</name>
<gene>
    <name evidence="2" type="ORF">MSP1401_LOCUS5235</name>
</gene>